<evidence type="ECO:0000313" key="2">
    <source>
        <dbReference type="Proteomes" id="UP000322873"/>
    </source>
</evidence>
<organism evidence="1 2">
    <name type="scientific">Monilinia fructicola</name>
    <name type="common">Brown rot fungus</name>
    <name type="synonym">Ciboria fructicola</name>
    <dbReference type="NCBI Taxonomy" id="38448"/>
    <lineage>
        <taxon>Eukaryota</taxon>
        <taxon>Fungi</taxon>
        <taxon>Dikarya</taxon>
        <taxon>Ascomycota</taxon>
        <taxon>Pezizomycotina</taxon>
        <taxon>Leotiomycetes</taxon>
        <taxon>Helotiales</taxon>
        <taxon>Sclerotiniaceae</taxon>
        <taxon>Monilinia</taxon>
    </lineage>
</organism>
<dbReference type="EMBL" id="VICG01000003">
    <property type="protein sequence ID" value="KAA8573808.1"/>
    <property type="molecule type" value="Genomic_DNA"/>
</dbReference>
<reference evidence="1 2" key="1">
    <citation type="submission" date="2019-06" db="EMBL/GenBank/DDBJ databases">
        <title>Genome Sequence of the Brown Rot Fungal Pathogen Monilinia fructicola.</title>
        <authorList>
            <person name="De Miccolis Angelini R.M."/>
            <person name="Landi L."/>
            <person name="Abate D."/>
            <person name="Pollastro S."/>
            <person name="Romanazzi G."/>
            <person name="Faretra F."/>
        </authorList>
    </citation>
    <scope>NUCLEOTIDE SEQUENCE [LARGE SCALE GENOMIC DNA]</scope>
    <source>
        <strain evidence="1 2">Mfrc123</strain>
    </source>
</reference>
<accession>A0A5M9JWA4</accession>
<sequence>METSVPDLDPSLIDPALIDSSLNAITDDAKLGENIVEGQVFDNNEDSAVSEREEQAGYHISDERNNDMIEVDLVRSLGISLMGDNDASGSNNTNVSVPNRNEEYSEQEYCESISDDEYISASEYSDEEDLANIEESLRQGEEARLADQLAFSGTPLNIRIPTSPSPPSYSPPPTPVLRLAPLFPPGVNIPAAGFFEDPVRFATRINARKVRMHEARITIGEDRLRQLPGSWWCRCPKVPTSLRRCWTPYDMFDAYLENTLVAIHDHGAKEAELKKGAEVIE</sequence>
<dbReference type="Proteomes" id="UP000322873">
    <property type="component" value="Unassembled WGS sequence"/>
</dbReference>
<comment type="caution">
    <text evidence="1">The sequence shown here is derived from an EMBL/GenBank/DDBJ whole genome shotgun (WGS) entry which is preliminary data.</text>
</comment>
<dbReference type="VEuPathDB" id="FungiDB:MFRU_001g02820"/>
<protein>
    <submittedName>
        <fullName evidence="1">Uncharacterized protein</fullName>
    </submittedName>
</protein>
<gene>
    <name evidence="1" type="ORF">EYC84_005364</name>
</gene>
<keyword evidence="2" id="KW-1185">Reference proteome</keyword>
<proteinExistence type="predicted"/>
<dbReference type="OrthoDB" id="3549317at2759"/>
<dbReference type="AlphaFoldDB" id="A0A5M9JWA4"/>
<evidence type="ECO:0000313" key="1">
    <source>
        <dbReference type="EMBL" id="KAA8573808.1"/>
    </source>
</evidence>
<name>A0A5M9JWA4_MONFR</name>